<dbReference type="AlphaFoldDB" id="I7G9Y9"/>
<proteinExistence type="evidence at transcript level"/>
<name>I7G9Y9_MACFA</name>
<evidence type="ECO:0000313" key="1">
    <source>
        <dbReference type="EMBL" id="BAE88289.1"/>
    </source>
</evidence>
<reference evidence="1" key="1">
    <citation type="journal article" date="2007" name="PLoS Biol.">
        <title>Rate of evolution in brain-expressed genes in humans and other primates.</title>
        <authorList>
            <person name="Wang H.-Y."/>
            <person name="Chien H.-C."/>
            <person name="Osada N."/>
            <person name="Hashimoto K."/>
            <person name="Sugano S."/>
            <person name="Gojobori T."/>
            <person name="Chou C.-K."/>
            <person name="Tsai S.-F."/>
            <person name="Wu C.-I."/>
            <person name="Shen C.-K.J."/>
        </authorList>
    </citation>
    <scope>NUCLEOTIDE SEQUENCE</scope>
</reference>
<sequence>MLLGPRDHSCWCLAGSHHYSALISWGGNLESGRDLGQLSQGWGGASASPFSPLAGVGAMCEGHQKMGRGAREPKKALSAYLGHSLLGAQGHASQLLP</sequence>
<accession>I7G9Y9</accession>
<organism evidence="1">
    <name type="scientific">Macaca fascicularis</name>
    <name type="common">Crab-eating macaque</name>
    <name type="synonym">Cynomolgus monkey</name>
    <dbReference type="NCBI Taxonomy" id="9541"/>
    <lineage>
        <taxon>Eukaryota</taxon>
        <taxon>Metazoa</taxon>
        <taxon>Chordata</taxon>
        <taxon>Craniata</taxon>
        <taxon>Vertebrata</taxon>
        <taxon>Euteleostomi</taxon>
        <taxon>Mammalia</taxon>
        <taxon>Eutheria</taxon>
        <taxon>Euarchontoglires</taxon>
        <taxon>Primates</taxon>
        <taxon>Haplorrhini</taxon>
        <taxon>Catarrhini</taxon>
        <taxon>Cercopithecidae</taxon>
        <taxon>Cercopithecinae</taxon>
        <taxon>Macaca</taxon>
    </lineage>
</organism>
<protein>
    <submittedName>
        <fullName evidence="1">Macaca fascicularis brain cDNA clone: QorA-13539, similar to human hypothetical gene supported by AK097724 (LOC401064), mRNA, RefSeq: XM_376227.1</fullName>
    </submittedName>
</protein>
<dbReference type="EMBL" id="AB171226">
    <property type="protein sequence ID" value="BAE88289.1"/>
    <property type="molecule type" value="mRNA"/>
</dbReference>